<feature type="domain" description="SbsA Ig-like" evidence="2">
    <location>
        <begin position="306"/>
        <end position="410"/>
    </location>
</feature>
<dbReference type="InterPro" id="IPR032812">
    <property type="entry name" value="SbsA_Ig"/>
</dbReference>
<accession>A0A4Z1C6Y8</accession>
<organism evidence="3 4">
    <name type="scientific">Empedobacter tilapiae</name>
    <dbReference type="NCBI Taxonomy" id="2491114"/>
    <lineage>
        <taxon>Bacteria</taxon>
        <taxon>Pseudomonadati</taxon>
        <taxon>Bacteroidota</taxon>
        <taxon>Flavobacteriia</taxon>
        <taxon>Flavobacteriales</taxon>
        <taxon>Weeksellaceae</taxon>
        <taxon>Empedobacter</taxon>
    </lineage>
</organism>
<evidence type="ECO:0000313" key="3">
    <source>
        <dbReference type="EMBL" id="TGN28041.1"/>
    </source>
</evidence>
<protein>
    <recommendedName>
        <fullName evidence="2">SbsA Ig-like domain-containing protein</fullName>
    </recommendedName>
</protein>
<keyword evidence="4" id="KW-1185">Reference proteome</keyword>
<evidence type="ECO:0000313" key="4">
    <source>
        <dbReference type="Proteomes" id="UP000297998"/>
    </source>
</evidence>
<proteinExistence type="predicted"/>
<reference evidence="3 4" key="1">
    <citation type="submission" date="2019-03" db="EMBL/GenBank/DDBJ databases">
        <title>Empedobacter tilapiae sp. nov., isolated from an intestine of Nile tilapia Oreochromis niloticus.</title>
        <authorList>
            <person name="Kim Y.-O."/>
            <person name="Yoon J.-H."/>
        </authorList>
    </citation>
    <scope>NUCLEOTIDE SEQUENCE [LARGE SCALE GENOMIC DNA]</scope>
    <source>
        <strain evidence="3 4">MRS2</strain>
    </source>
</reference>
<dbReference type="Proteomes" id="UP000297998">
    <property type="component" value="Unassembled WGS sequence"/>
</dbReference>
<dbReference type="AlphaFoldDB" id="A0A4Z1C6Y8"/>
<evidence type="ECO:0000256" key="1">
    <source>
        <dbReference type="ARBA" id="ARBA00022729"/>
    </source>
</evidence>
<dbReference type="OrthoDB" id="6402335at2"/>
<keyword evidence="1" id="KW-0732">Signal</keyword>
<sequence>MNAQQIITTDIDNFWIAYDSVNKVKENKTSVFKQLYLDKGTIGLKDFVKYKDFNEKNYVTAFAKYPEFWKSIRKNTLVSSKQIQKTEKALKEFKKLYSNQSKGNIYYTIGALRSGGMPNGADLIVGLEKVVGDKTTNTSEFENKTLQNMFQFSNPSLLGFVSVHEFIHTFQKGSEVNVLAKAIKEGSADFIAELALKEKYNSHYLDYGFKNFDLVRNQFKNQLFSQNYENWFYNSETNEHPDLGYFVGYVISKNYYANSKNKKQAIKDLIELNYEDEKAVFEVLNQSKYYSEVLNIEELKANYEKNQPRVVKIIEFENGAQKVDTTLKQIQIVFSKPLNDKVSINFSKNGKAHFPLNKIVGLNADKTVLIVETIDLQPNTLYDFYITNRSTKSLDGYPFIEEEYKIEFKTKE</sequence>
<evidence type="ECO:0000259" key="2">
    <source>
        <dbReference type="Pfam" id="PF13205"/>
    </source>
</evidence>
<name>A0A4Z1C6Y8_9FLAO</name>
<gene>
    <name evidence="3" type="ORF">E4J94_06310</name>
</gene>
<dbReference type="EMBL" id="SRPE01000004">
    <property type="protein sequence ID" value="TGN28041.1"/>
    <property type="molecule type" value="Genomic_DNA"/>
</dbReference>
<comment type="caution">
    <text evidence="3">The sequence shown here is derived from an EMBL/GenBank/DDBJ whole genome shotgun (WGS) entry which is preliminary data.</text>
</comment>
<dbReference type="Pfam" id="PF13205">
    <property type="entry name" value="Big_5"/>
    <property type="match status" value="1"/>
</dbReference>